<dbReference type="AlphaFoldDB" id="A0A0E0KM04"/>
<dbReference type="Gene3D" id="1.20.58.2010">
    <property type="entry name" value="PRONE domain, subdomain 1"/>
    <property type="match status" value="1"/>
</dbReference>
<evidence type="ECO:0000313" key="2">
    <source>
        <dbReference type="EnsemblPlants" id="OPUNC04G00160.1"/>
    </source>
</evidence>
<evidence type="ECO:0000313" key="3">
    <source>
        <dbReference type="Proteomes" id="UP000026962"/>
    </source>
</evidence>
<organism evidence="2">
    <name type="scientific">Oryza punctata</name>
    <name type="common">Red rice</name>
    <dbReference type="NCBI Taxonomy" id="4537"/>
    <lineage>
        <taxon>Eukaryota</taxon>
        <taxon>Viridiplantae</taxon>
        <taxon>Streptophyta</taxon>
        <taxon>Embryophyta</taxon>
        <taxon>Tracheophyta</taxon>
        <taxon>Spermatophyta</taxon>
        <taxon>Magnoliopsida</taxon>
        <taxon>Liliopsida</taxon>
        <taxon>Poales</taxon>
        <taxon>Poaceae</taxon>
        <taxon>BOP clade</taxon>
        <taxon>Oryzoideae</taxon>
        <taxon>Oryzeae</taxon>
        <taxon>Oryzinae</taxon>
        <taxon>Oryza</taxon>
    </lineage>
</organism>
<evidence type="ECO:0000256" key="1">
    <source>
        <dbReference type="SAM" id="MobiDB-lite"/>
    </source>
</evidence>
<dbReference type="HOGENOM" id="CLU_2214238_0_0_1"/>
<protein>
    <submittedName>
        <fullName evidence="2">Uncharacterized protein</fullName>
    </submittedName>
</protein>
<reference evidence="2" key="1">
    <citation type="submission" date="2015-04" db="UniProtKB">
        <authorList>
            <consortium name="EnsemblPlants"/>
        </authorList>
    </citation>
    <scope>IDENTIFICATION</scope>
</reference>
<proteinExistence type="predicted"/>
<dbReference type="EnsemblPlants" id="OPUNC04G00160.1">
    <property type="protein sequence ID" value="OPUNC04G00160.1"/>
    <property type="gene ID" value="OPUNC04G00160"/>
</dbReference>
<keyword evidence="3" id="KW-1185">Reference proteome</keyword>
<dbReference type="Gramene" id="OPUNC04G00160.1">
    <property type="protein sequence ID" value="OPUNC04G00160.1"/>
    <property type="gene ID" value="OPUNC04G00160"/>
</dbReference>
<sequence length="107" mass="11576">MAFALRGLDVGKSILESYSRVLENLASLNIIADRRPTVRRRAEQAGGAASHRRHRKRATRSLACPCGHVGFVGADVPSGVHLGHLATLSSQSEIGRALLVDRRSHDN</sequence>
<reference evidence="2" key="2">
    <citation type="submission" date="2018-05" db="EMBL/GenBank/DDBJ databases">
        <title>OpunRS2 (Oryza punctata Reference Sequence Version 2).</title>
        <authorList>
            <person name="Zhang J."/>
            <person name="Kudrna D."/>
            <person name="Lee S."/>
            <person name="Talag J."/>
            <person name="Welchert J."/>
            <person name="Wing R.A."/>
        </authorList>
    </citation>
    <scope>NUCLEOTIDE SEQUENCE [LARGE SCALE GENOMIC DNA]</scope>
</reference>
<feature type="compositionally biased region" description="Basic residues" evidence="1">
    <location>
        <begin position="50"/>
        <end position="59"/>
    </location>
</feature>
<name>A0A0E0KM04_ORYPU</name>
<accession>A0A0E0KM04</accession>
<dbReference type="Proteomes" id="UP000026962">
    <property type="component" value="Chromosome 4"/>
</dbReference>
<feature type="region of interest" description="Disordered" evidence="1">
    <location>
        <begin position="39"/>
        <end position="59"/>
    </location>
</feature>